<dbReference type="InterPro" id="IPR027417">
    <property type="entry name" value="P-loop_NTPase"/>
</dbReference>
<dbReference type="Gene3D" id="3.40.50.300">
    <property type="entry name" value="P-loop containing nucleotide triphosphate hydrolases"/>
    <property type="match status" value="2"/>
</dbReference>
<comment type="caution">
    <text evidence="1">The sequence shown here is derived from an EMBL/GenBank/DDBJ whole genome shotgun (WGS) entry which is preliminary data.</text>
</comment>
<dbReference type="RefSeq" id="WP_100933512.1">
    <property type="nucleotide sequence ID" value="NZ_NXNK01000003.1"/>
</dbReference>
<gene>
    <name evidence="1" type="ORF">DXA38_22060</name>
</gene>
<proteinExistence type="predicted"/>
<dbReference type="PANTHER" id="PTHR30121:SF6">
    <property type="entry name" value="SLR6007 PROTEIN"/>
    <property type="match status" value="1"/>
</dbReference>
<dbReference type="OrthoDB" id="2985392at2"/>
<dbReference type="EMBL" id="QVEV01000077">
    <property type="protein sequence ID" value="RGC08441.1"/>
    <property type="molecule type" value="Genomic_DNA"/>
</dbReference>
<dbReference type="SUPFAM" id="SSF52540">
    <property type="entry name" value="P-loop containing nucleoside triphosphate hydrolases"/>
    <property type="match status" value="1"/>
</dbReference>
<keyword evidence="1" id="KW-0547">Nucleotide-binding</keyword>
<keyword evidence="1" id="KW-0067">ATP-binding</keyword>
<name>A0A3E2VCY0_CLOIN</name>
<dbReference type="PANTHER" id="PTHR30121">
    <property type="entry name" value="UNCHARACTERIZED PROTEIN YJGR-RELATED"/>
    <property type="match status" value="1"/>
</dbReference>
<sequence length="716" mass="83023">MLYQILPRYDHQFQADTMRMFLKTLSGTKRRRSLRDRLSKLFDPNCILDYRFIIDCDGKDQTDGMISFYLQVSDERENGLVLNSLQNMFQDKANVFEAVRPLTPYTTVHTLFTDDVLDHAKDTKKSLATFRDDQIFLFILGTMRNKTRITIDFSVEKNYSATKSMLRGVSTDVDVQVMIKVSGKTRYQRNQILEITNTIINLTAGEKELRAIYRDTYKFSKLTGNELMNLFQIPTFYNKKDLEILKRMHKLEIGQRTLKEEEFASGIKCGHVYHPMQDRVVFLKQLQLRKHMVISGQTGSGKSSFAEEMMRDILTSIVQGKKNIPGFTFFDPAETSVLGVIDMMLKLQADGHDIMKLREKIHYIDFGYEDCIFPISLLNKDVPSTEILDYFRMLFGSAVTVQVDRMITSAINTILLDEDEHTIMDIPKMFQDETMRERLYERLKDNVYADDACAFLKGRFDKQQVDPILNRTDPFINTPKKKLMFGMHSKYDGLRKISEWIEKGDIILFNLKGLNDNDLRIIVGYISLKYYLIGLKRPDNSRLHLTFIDECHKVQFDIYERWLAELRKGGMALIPMTQYLEQFQQGFLKAVLGNAGTKVTFRQGRDGAVRMSANLPGHPDIDGLQGLPDRIGYVSTEDNRIAKTVLVEVDPPYRYNAGKVVPHKEGENVQAEMNTEKNRNEARSLMRRDFLSKEEAEKIVFRKIKRRKKGDGEWDG</sequence>
<evidence type="ECO:0000313" key="2">
    <source>
        <dbReference type="Proteomes" id="UP000260025"/>
    </source>
</evidence>
<reference evidence="1 2" key="1">
    <citation type="submission" date="2018-08" db="EMBL/GenBank/DDBJ databases">
        <title>A genome reference for cultivated species of the human gut microbiota.</title>
        <authorList>
            <person name="Zou Y."/>
            <person name="Xue W."/>
            <person name="Luo G."/>
        </authorList>
    </citation>
    <scope>NUCLEOTIDE SEQUENCE [LARGE SCALE GENOMIC DNA]</scope>
    <source>
        <strain evidence="1 2">OF01-2LB</strain>
    </source>
</reference>
<dbReference type="InterPro" id="IPR051162">
    <property type="entry name" value="T4SS_component"/>
</dbReference>
<dbReference type="AlphaFoldDB" id="A0A3E2VCY0"/>
<evidence type="ECO:0000313" key="1">
    <source>
        <dbReference type="EMBL" id="RGC08441.1"/>
    </source>
</evidence>
<organism evidence="1 2">
    <name type="scientific">Clostridium innocuum</name>
    <dbReference type="NCBI Taxonomy" id="1522"/>
    <lineage>
        <taxon>Bacteria</taxon>
        <taxon>Bacillati</taxon>
        <taxon>Bacillota</taxon>
        <taxon>Clostridia</taxon>
        <taxon>Eubacteriales</taxon>
        <taxon>Clostridiaceae</taxon>
        <taxon>Clostridium</taxon>
    </lineage>
</organism>
<dbReference type="Proteomes" id="UP000260025">
    <property type="component" value="Unassembled WGS sequence"/>
</dbReference>
<dbReference type="GO" id="GO:0005524">
    <property type="term" value="F:ATP binding"/>
    <property type="evidence" value="ECO:0007669"/>
    <property type="project" value="UniProtKB-KW"/>
</dbReference>
<protein>
    <submittedName>
        <fullName evidence="1">ATP-binding protein</fullName>
    </submittedName>
</protein>
<accession>A0A3E2VCY0</accession>